<evidence type="ECO:0000313" key="3">
    <source>
        <dbReference type="Proteomes" id="UP000672657"/>
    </source>
</evidence>
<gene>
    <name evidence="2" type="ORF">LMG26411_02455</name>
</gene>
<dbReference type="SUPFAM" id="SSF143100">
    <property type="entry name" value="TTHA1013/TTHA0281-like"/>
    <property type="match status" value="1"/>
</dbReference>
<accession>A0ABN7PYI8</accession>
<evidence type="ECO:0000259" key="1">
    <source>
        <dbReference type="Pfam" id="PF08972"/>
    </source>
</evidence>
<organism evidence="2 3">
    <name type="scientific">Cupriavidus numazuensis</name>
    <dbReference type="NCBI Taxonomy" id="221992"/>
    <lineage>
        <taxon>Bacteria</taxon>
        <taxon>Pseudomonadati</taxon>
        <taxon>Pseudomonadota</taxon>
        <taxon>Betaproteobacteria</taxon>
        <taxon>Burkholderiales</taxon>
        <taxon>Burkholderiaceae</taxon>
        <taxon>Cupriavidus</taxon>
    </lineage>
</organism>
<dbReference type="RefSeq" id="WP_211953534.1">
    <property type="nucleotide sequence ID" value="NZ_CAJPVI010000012.1"/>
</dbReference>
<dbReference type="Gene3D" id="3.30.2390.10">
    <property type="entry name" value="TTHA1013-like"/>
    <property type="match status" value="1"/>
</dbReference>
<protein>
    <recommendedName>
        <fullName evidence="1">DUF1902 domain-containing protein</fullName>
    </recommendedName>
</protein>
<comment type="caution">
    <text evidence="2">The sequence shown here is derived from an EMBL/GenBank/DDBJ whole genome shotgun (WGS) entry which is preliminary data.</text>
</comment>
<sequence length="76" mass="8623">MKAYEVRVAWDADAKVWYVADSDVPGLAGEAESVEEMIALLQNRVPEMLEENEIEDGETVQYHLISEALLETRRQA</sequence>
<name>A0ABN7PYI8_9BURK</name>
<feature type="domain" description="DUF1902" evidence="1">
    <location>
        <begin position="4"/>
        <end position="68"/>
    </location>
</feature>
<evidence type="ECO:0000313" key="2">
    <source>
        <dbReference type="EMBL" id="CAG2143798.1"/>
    </source>
</evidence>
<dbReference type="InterPro" id="IPR015066">
    <property type="entry name" value="DUF1902"/>
</dbReference>
<dbReference type="Pfam" id="PF08972">
    <property type="entry name" value="DUF1902"/>
    <property type="match status" value="1"/>
</dbReference>
<dbReference type="InterPro" id="IPR035069">
    <property type="entry name" value="TTHA1013/TTHA0281-like"/>
</dbReference>
<proteinExistence type="predicted"/>
<reference evidence="2 3" key="1">
    <citation type="submission" date="2021-03" db="EMBL/GenBank/DDBJ databases">
        <authorList>
            <person name="Peeters C."/>
        </authorList>
    </citation>
    <scope>NUCLEOTIDE SEQUENCE [LARGE SCALE GENOMIC DNA]</scope>
    <source>
        <strain evidence="2 3">LMG 26411</strain>
    </source>
</reference>
<dbReference type="Proteomes" id="UP000672657">
    <property type="component" value="Unassembled WGS sequence"/>
</dbReference>
<keyword evidence="3" id="KW-1185">Reference proteome</keyword>
<dbReference type="EMBL" id="CAJPVI010000012">
    <property type="protein sequence ID" value="CAG2143798.1"/>
    <property type="molecule type" value="Genomic_DNA"/>
</dbReference>